<dbReference type="EMBL" id="ML119743">
    <property type="protein sequence ID" value="RPA76528.1"/>
    <property type="molecule type" value="Genomic_DNA"/>
</dbReference>
<evidence type="ECO:0000313" key="2">
    <source>
        <dbReference type="Proteomes" id="UP000275078"/>
    </source>
</evidence>
<keyword evidence="2" id="KW-1185">Reference proteome</keyword>
<dbReference type="AlphaFoldDB" id="A0A3N4HVG8"/>
<accession>A0A3N4HVG8</accession>
<proteinExistence type="predicted"/>
<evidence type="ECO:0000313" key="1">
    <source>
        <dbReference type="EMBL" id="RPA76528.1"/>
    </source>
</evidence>
<reference evidence="1 2" key="1">
    <citation type="journal article" date="2018" name="Nat. Ecol. Evol.">
        <title>Pezizomycetes genomes reveal the molecular basis of ectomycorrhizal truffle lifestyle.</title>
        <authorList>
            <person name="Murat C."/>
            <person name="Payen T."/>
            <person name="Noel B."/>
            <person name="Kuo A."/>
            <person name="Morin E."/>
            <person name="Chen J."/>
            <person name="Kohler A."/>
            <person name="Krizsan K."/>
            <person name="Balestrini R."/>
            <person name="Da Silva C."/>
            <person name="Montanini B."/>
            <person name="Hainaut M."/>
            <person name="Levati E."/>
            <person name="Barry K.W."/>
            <person name="Belfiori B."/>
            <person name="Cichocki N."/>
            <person name="Clum A."/>
            <person name="Dockter R.B."/>
            <person name="Fauchery L."/>
            <person name="Guy J."/>
            <person name="Iotti M."/>
            <person name="Le Tacon F."/>
            <person name="Lindquist E.A."/>
            <person name="Lipzen A."/>
            <person name="Malagnac F."/>
            <person name="Mello A."/>
            <person name="Molinier V."/>
            <person name="Miyauchi S."/>
            <person name="Poulain J."/>
            <person name="Riccioni C."/>
            <person name="Rubini A."/>
            <person name="Sitrit Y."/>
            <person name="Splivallo R."/>
            <person name="Traeger S."/>
            <person name="Wang M."/>
            <person name="Zifcakova L."/>
            <person name="Wipf D."/>
            <person name="Zambonelli A."/>
            <person name="Paolocci F."/>
            <person name="Nowrousian M."/>
            <person name="Ottonello S."/>
            <person name="Baldrian P."/>
            <person name="Spatafora J.W."/>
            <person name="Henrissat B."/>
            <person name="Nagy L.G."/>
            <person name="Aury J.M."/>
            <person name="Wincker P."/>
            <person name="Grigoriev I.V."/>
            <person name="Bonfante P."/>
            <person name="Martin F.M."/>
        </authorList>
    </citation>
    <scope>NUCLEOTIDE SEQUENCE [LARGE SCALE GENOMIC DNA]</scope>
    <source>
        <strain evidence="1 2">RN42</strain>
    </source>
</reference>
<gene>
    <name evidence="1" type="ORF">BJ508DRAFT_331080</name>
</gene>
<dbReference type="Proteomes" id="UP000275078">
    <property type="component" value="Unassembled WGS sequence"/>
</dbReference>
<sequence length="310" mass="33844">MADILDVLLHYSVIALCIVEPLHHILQFIARYLQDDAVASSGSDDQTVKAASLSDEPIRVFTMPASLLDSFELGTAPFILQFAGETATASITSTSSQKQLPPVTVTETVTATYPQRTTTVTAKAKTVYTVEWSTYTTTAIVTQTRFIQPPLAIETRSDGRKYYSHESVSGYVWSPTTVTEETTKTLRSSEAASSVAHHATLNVSDAGIPTSTDIAPTVVADTVHGTHTATWEYPTLTGPTGTGLTHGSATAWGQIDMSWREAVMWIVTYHIFAIVVGPKFLRGCRWVLFKLGEMVVDRWDDEFGEDDATE</sequence>
<organism evidence="1 2">
    <name type="scientific">Ascobolus immersus RN42</name>
    <dbReference type="NCBI Taxonomy" id="1160509"/>
    <lineage>
        <taxon>Eukaryota</taxon>
        <taxon>Fungi</taxon>
        <taxon>Dikarya</taxon>
        <taxon>Ascomycota</taxon>
        <taxon>Pezizomycotina</taxon>
        <taxon>Pezizomycetes</taxon>
        <taxon>Pezizales</taxon>
        <taxon>Ascobolaceae</taxon>
        <taxon>Ascobolus</taxon>
    </lineage>
</organism>
<name>A0A3N4HVG8_ASCIM</name>
<protein>
    <submittedName>
        <fullName evidence="1">Uncharacterized protein</fullName>
    </submittedName>
</protein>